<dbReference type="Pfam" id="PF15277">
    <property type="entry name" value="Sec3-PIP2_bind"/>
    <property type="match status" value="1"/>
</dbReference>
<dbReference type="Pfam" id="PF20654">
    <property type="entry name" value="Sec3_C-term"/>
    <property type="match status" value="1"/>
</dbReference>
<dbReference type="CDD" id="cd14683">
    <property type="entry name" value="PH-EXOC1"/>
    <property type="match status" value="1"/>
</dbReference>
<comment type="similarity">
    <text evidence="1">Belongs to the SEC3 family.</text>
</comment>
<name>Q5TMX8_ANOGA</name>
<organism evidence="7">
    <name type="scientific">Anopheles gambiae</name>
    <name type="common">African malaria mosquito</name>
    <dbReference type="NCBI Taxonomy" id="7165"/>
    <lineage>
        <taxon>Eukaryota</taxon>
        <taxon>Metazoa</taxon>
        <taxon>Ecdysozoa</taxon>
        <taxon>Arthropoda</taxon>
        <taxon>Hexapoda</taxon>
        <taxon>Insecta</taxon>
        <taxon>Pterygota</taxon>
        <taxon>Neoptera</taxon>
        <taxon>Endopterygota</taxon>
        <taxon>Diptera</taxon>
        <taxon>Nematocera</taxon>
        <taxon>Culicoidea</taxon>
        <taxon>Culicidae</taxon>
        <taxon>Anophelinae</taxon>
        <taxon>Anopheles</taxon>
    </lineage>
</organism>
<evidence type="ECO:0000256" key="5">
    <source>
        <dbReference type="SAM" id="Coils"/>
    </source>
</evidence>
<dbReference type="SMART" id="SM01313">
    <property type="entry name" value="Sec3-PIP2_bind"/>
    <property type="match status" value="1"/>
</dbReference>
<proteinExistence type="inferred from homology"/>
<reference evidence="7" key="2">
    <citation type="submission" date="2002-03" db="EMBL/GenBank/DDBJ databases">
        <authorList>
            <consortium name="The Anopheles Genome Sequencing Consortium"/>
        </authorList>
    </citation>
    <scope>NUCLEOTIDE SEQUENCE</scope>
    <source>
        <strain evidence="7">PEST</strain>
    </source>
</reference>
<reference evidence="7" key="4">
    <citation type="journal article" date="2007" name="Genome Biol.">
        <title>Update of the Anopheles gambiae PEST genome assembly.</title>
        <authorList>
            <person name="Sharakhova M.V."/>
            <person name="Hammond M.P."/>
            <person name="Lobo N.F."/>
            <person name="Krzywinski J."/>
            <person name="Unger M.F."/>
            <person name="Hillenmeyer M.E."/>
            <person name="Bruggner R.V."/>
            <person name="Birney E."/>
            <person name="Collins F.H."/>
        </authorList>
    </citation>
    <scope>NUCLEOTIDE SEQUENCE</scope>
    <source>
        <strain evidence="7">PEST</strain>
    </source>
</reference>
<evidence type="ECO:0000256" key="3">
    <source>
        <dbReference type="ARBA" id="ARBA00022483"/>
    </source>
</evidence>
<evidence type="ECO:0000259" key="6">
    <source>
        <dbReference type="SMART" id="SM01313"/>
    </source>
</evidence>
<dbReference type="HOGENOM" id="CLU_015381_1_0_1"/>
<dbReference type="InterPro" id="IPR028258">
    <property type="entry name" value="Sec3-PIP2_bind"/>
</dbReference>
<dbReference type="PaxDb" id="7165-AGAP012417-PA"/>
<dbReference type="AlphaFoldDB" id="Q5TMX8"/>
<dbReference type="InterPro" id="IPR048628">
    <property type="entry name" value="Sec3_C"/>
</dbReference>
<dbReference type="PANTHER" id="PTHR16092:SF14">
    <property type="entry name" value="EXOCYST COMPLEX COMPONENT 1 ISOFORM X1"/>
    <property type="match status" value="1"/>
</dbReference>
<dbReference type="InterPro" id="IPR019160">
    <property type="entry name" value="Sec3_CC"/>
</dbReference>
<accession>Q5TMX8</accession>
<reference evidence="7" key="1">
    <citation type="journal article" date="2002" name="Science">
        <title>The genome sequence of the malaria mosquito Anopheles gambiae.</title>
        <authorList>
            <person name="Holt R.A."/>
            <person name="Subramanian G.M."/>
            <person name="Halpern A."/>
            <person name="Sutton G.G."/>
            <person name="Charlab R."/>
            <person name="Nusskern D.R."/>
            <person name="Wincker P."/>
            <person name="Clark A.G."/>
            <person name="Ribeiro J.M."/>
            <person name="Wides R."/>
            <person name="Salzberg S.L."/>
            <person name="Loftus B."/>
            <person name="Yandell M."/>
            <person name="Majoros W.H."/>
            <person name="Rusch D.B."/>
            <person name="Lai Z."/>
            <person name="Kraft C.L."/>
            <person name="Abril J.F."/>
            <person name="Anthouard V."/>
            <person name="Arensburger P."/>
            <person name="Atkinson P.W."/>
            <person name="Baden H."/>
            <person name="de Berardinis V."/>
            <person name="Baldwin D."/>
            <person name="Benes V."/>
            <person name="Biedler J."/>
            <person name="Blass C."/>
            <person name="Bolanos R."/>
            <person name="Boscus D."/>
            <person name="Barnstead M."/>
            <person name="Cai S."/>
            <person name="Center A."/>
            <person name="Chaturverdi K."/>
            <person name="Christophides G.K."/>
            <person name="Chrystal M.A."/>
            <person name="Clamp M."/>
            <person name="Cravchik A."/>
            <person name="Curwen V."/>
            <person name="Dana A."/>
            <person name="Delcher A."/>
            <person name="Dew I."/>
            <person name="Evans C.A."/>
            <person name="Flanigan M."/>
            <person name="Grundschober-Freimoser A."/>
            <person name="Friedli L."/>
            <person name="Gu Z."/>
            <person name="Guan P."/>
            <person name="Guigo R."/>
            <person name="Hillenmeyer M.E."/>
            <person name="Hladun S.L."/>
            <person name="Hogan J.R."/>
            <person name="Hong Y.S."/>
            <person name="Hoover J."/>
            <person name="Jaillon O."/>
            <person name="Ke Z."/>
            <person name="Kodira C."/>
            <person name="Kokoza E."/>
            <person name="Koutsos A."/>
            <person name="Letunic I."/>
            <person name="Levitsky A."/>
            <person name="Liang Y."/>
            <person name="Lin J.J."/>
            <person name="Lobo N.F."/>
            <person name="Lopez J.R."/>
            <person name="Malek J.A."/>
            <person name="McIntosh T.C."/>
            <person name="Meister S."/>
            <person name="Miller J."/>
            <person name="Mobarry C."/>
            <person name="Mongin E."/>
            <person name="Murphy S.D."/>
            <person name="O'Brochta D.A."/>
            <person name="Pfannkoch C."/>
            <person name="Qi R."/>
            <person name="Regier M.A."/>
            <person name="Remington K."/>
            <person name="Shao H."/>
            <person name="Sharakhova M.V."/>
            <person name="Sitter C.D."/>
            <person name="Shetty J."/>
            <person name="Smith T.J."/>
            <person name="Strong R."/>
            <person name="Sun J."/>
            <person name="Thomasova D."/>
            <person name="Ton L.Q."/>
            <person name="Topalis P."/>
            <person name="Tu Z."/>
            <person name="Unger M.F."/>
            <person name="Walenz B."/>
            <person name="Wang A."/>
            <person name="Wang J."/>
            <person name="Wang M."/>
            <person name="Wang X."/>
            <person name="Woodford K.J."/>
            <person name="Wortman J.R."/>
            <person name="Wu M."/>
            <person name="Yao A."/>
            <person name="Zdobnov E.M."/>
            <person name="Zhang H."/>
            <person name="Zhao Q."/>
            <person name="Zhao S."/>
            <person name="Zhu S.C."/>
            <person name="Zhimulev I."/>
            <person name="Coluzzi M."/>
            <person name="della Torre A."/>
            <person name="Roth C.W."/>
            <person name="Louis C."/>
            <person name="Kalush F."/>
            <person name="Mural R.J."/>
            <person name="Myers E.W."/>
            <person name="Adams M.D."/>
            <person name="Smith H.O."/>
            <person name="Broder S."/>
            <person name="Gardner M.J."/>
            <person name="Fraser C.M."/>
            <person name="Birney E."/>
            <person name="Bork P."/>
            <person name="Brey P.T."/>
            <person name="Venter J.C."/>
            <person name="Weissenbach J."/>
            <person name="Kafatos F.C."/>
            <person name="Collins F.H."/>
            <person name="Hoffman S.L."/>
        </authorList>
    </citation>
    <scope>NUCLEOTIDE SEQUENCE [LARGE SCALE GENOMIC DNA]</scope>
    <source>
        <strain evidence="7">PEST</strain>
    </source>
</reference>
<keyword evidence="4 5" id="KW-0175">Coiled coil</keyword>
<comment type="caution">
    <text evidence="7">The sequence shown here is derived from an EMBL/GenBank/DDBJ whole genome shotgun (WGS) entry which is preliminary data.</text>
</comment>
<sequence>FIFCEMAAGIKYIFQKELFDALDERILSVCNVSKLHKRKKTSYLCIVSTIKPSVIVSVCQIKQYDKAVYKKKRSWSLEEIKCVDGRNEATDTHDFDMLLDKPYRWFAANLHERQNFITVLWKQIHKHCTVGEKAVFKNIPKQWLSEKSPEKQIDEKYPNHGGAVSADDEDEIEGFENEDFHALTDKEEAHLSKLVAECDYAISNAELFMDDLSHNLLQLDGANIQSVLESEKQVQMLMERIEEAIKEAEKVEKRLDDYDEILCHVRDTMEKMGEKNQMIEIANTNNVRLLLELEKVVTQLDLPHVHQLALTDTDLTPKGLPAAIAAGKALQMAMNSDIDPALLRLTAVQDQRKRFEKWKAKFSQTISRHLNNLFIHLGNLGDSQTPFTNELSLPKHQNVHKELCTFMELMHWMKTMDRKAYDALIKVYTASLSKVYDRDIQIFFENAKQALTLKQFSSREDINNSSISNKLKLGPQSNKQPAQPYGILGTSKEMWSPGAEAIERQRFDSILEKVLAELEPVALSEQHFCIAFFQLDVISPTAKNTQTTLDAASNETVNQKDERDTAPHIPQRRLDRQINEDVRRMMGELFANLETEINNFILSFEKLDNYYSLYVLVRLTQHVMSAQDAQSFLSMTFASALIHVKRSFDKFMQSQLQSIDESKLPKRSKCGLLPYVENFEEFAVTAENIFKKTERRNDLDKWYLKLVEAIFERIPVHAAEHSKTPHQVVKMENYHRMHSTLSQLKIPVLESLRKEAKTRYNDAQKAYVTKYFGRPLERLNQFFEGIQVRVQQGVKDTEISYQMAYSKQELRKVISLYPAREVKKGLEQLYKKVEKHLCEEENLLQVVWRAMQQEFINQYNSLEQWIQRCYAGSMITLEFTINDLLDFFSEIAQSH</sequence>
<dbReference type="OMA" id="NQHVMSA"/>
<dbReference type="STRING" id="7165.Q5TMX8"/>
<feature type="domain" description="Exocyst complex component Sec3 PIP2-binding N-terminal" evidence="6">
    <location>
        <begin position="37"/>
        <end position="127"/>
    </location>
</feature>
<evidence type="ECO:0000256" key="1">
    <source>
        <dbReference type="ARBA" id="ARBA00006518"/>
    </source>
</evidence>
<reference evidence="7" key="3">
    <citation type="journal article" date="2004" name="Trends Parasitol.">
        <title>The Anopheles gambiae genome: an update.</title>
        <authorList>
            <person name="Mongin E."/>
            <person name="Louis C."/>
            <person name="Holt R.A."/>
            <person name="Birney E."/>
            <person name="Collins F.H."/>
        </authorList>
    </citation>
    <scope>NUCLEOTIDE SEQUENCE</scope>
    <source>
        <strain evidence="7">PEST</strain>
    </source>
</reference>
<keyword evidence="2" id="KW-0813">Transport</keyword>
<dbReference type="Pfam" id="PF09763">
    <property type="entry name" value="Sec3_CC"/>
    <property type="match status" value="1"/>
</dbReference>
<evidence type="ECO:0000256" key="4">
    <source>
        <dbReference type="ARBA" id="ARBA00023054"/>
    </source>
</evidence>
<dbReference type="RefSeq" id="XP_551765.4">
    <property type="nucleotide sequence ID" value="XM_551765.4"/>
</dbReference>
<dbReference type="VEuPathDB" id="VectorBase:AGAMI1_009139"/>
<dbReference type="Gene3D" id="2.30.29.90">
    <property type="match status" value="1"/>
</dbReference>
<dbReference type="FunFam" id="2.30.29.90:FF:000005">
    <property type="entry name" value="Exocyst complex component 1"/>
    <property type="match status" value="1"/>
</dbReference>
<reference evidence="7" key="5">
    <citation type="submission" date="2011-05" db="EMBL/GenBank/DDBJ databases">
        <authorList>
            <consortium name="VectorBase"/>
        </authorList>
    </citation>
    <scope>NUCLEOTIDE SEQUENCE</scope>
    <source>
        <strain evidence="7">PEST</strain>
    </source>
</reference>
<dbReference type="FunCoup" id="Q5TMX8">
    <property type="interactions" value="2148"/>
</dbReference>
<keyword evidence="3" id="KW-0268">Exocytosis</keyword>
<feature type="non-terminal residue" evidence="7">
    <location>
        <position position="1"/>
    </location>
</feature>
<dbReference type="GO" id="GO:0006887">
    <property type="term" value="P:exocytosis"/>
    <property type="evidence" value="ECO:0007669"/>
    <property type="project" value="UniProtKB-KW"/>
</dbReference>
<dbReference type="InParanoid" id="Q5TMX8"/>
<dbReference type="KEGG" id="aga:1280298"/>
<dbReference type="VEuPathDB" id="VectorBase:AGAP012417"/>
<gene>
    <name evidence="7" type="ORF">AgaP_AGAP012417</name>
</gene>
<dbReference type="PhylomeDB" id="Q5TMX8"/>
<evidence type="ECO:0000256" key="2">
    <source>
        <dbReference type="ARBA" id="ARBA00022448"/>
    </source>
</evidence>
<evidence type="ECO:0000313" key="7">
    <source>
        <dbReference type="EMBL" id="EAL38663.3"/>
    </source>
</evidence>
<dbReference type="EMBL" id="AAAB01008986">
    <property type="protein sequence ID" value="EAL38663.3"/>
    <property type="molecule type" value="Genomic_DNA"/>
</dbReference>
<dbReference type="eggNOG" id="KOG2148">
    <property type="taxonomic scope" value="Eukaryota"/>
</dbReference>
<dbReference type="GO" id="GO:0000145">
    <property type="term" value="C:exocyst"/>
    <property type="evidence" value="ECO:0007669"/>
    <property type="project" value="InterPro"/>
</dbReference>
<protein>
    <submittedName>
        <fullName evidence="7">AGAP012417-PA</fullName>
    </submittedName>
</protein>
<dbReference type="PANTHER" id="PTHR16092">
    <property type="entry name" value="SEC3/SYNTAXIN-RELATED"/>
    <property type="match status" value="1"/>
</dbReference>
<feature type="coiled-coil region" evidence="5">
    <location>
        <begin position="227"/>
        <end position="261"/>
    </location>
</feature>